<protein>
    <recommendedName>
        <fullName evidence="3">Nucleotidyltransferase family protein</fullName>
    </recommendedName>
</protein>
<dbReference type="Gene3D" id="3.30.460.40">
    <property type="match status" value="1"/>
</dbReference>
<evidence type="ECO:0000313" key="1">
    <source>
        <dbReference type="EMBL" id="PMP68435.1"/>
    </source>
</evidence>
<name>A0A2J6WFG0_9BACT</name>
<comment type="caution">
    <text evidence="1">The sequence shown here is derived from an EMBL/GenBank/DDBJ whole genome shotgun (WGS) entry which is preliminary data.</text>
</comment>
<sequence length="250" mass="29267">MKLTENLVNLARELIDKANAEGATLRLLGGIAVYLNSPNGSKIESLKREYKDLDFVVNRKGVKGLNKVFNDYGLIEDKQFNALHGATRLLYYKENEFQIDVFIGIFEQCHKIDLEPRLDLLPYTISLGDIFLTKIQIHKMNEKDIKDILMLLIDHDFGLFSKAEKPEIEYILSITSNDWGWYTTTRDNLLLLREFEKSYLRDENLDRVDKIIDYLIEAMDNAPKSLAWKMRNIIGRKMPWYDEPEEVRLE</sequence>
<organism evidence="1 2">
    <name type="scientific">Caldisericum exile</name>
    <dbReference type="NCBI Taxonomy" id="693075"/>
    <lineage>
        <taxon>Bacteria</taxon>
        <taxon>Pseudomonadati</taxon>
        <taxon>Caldisericota/Cryosericota group</taxon>
        <taxon>Caldisericota</taxon>
        <taxon>Caldisericia</taxon>
        <taxon>Caldisericales</taxon>
        <taxon>Caldisericaceae</taxon>
        <taxon>Caldisericum</taxon>
    </lineage>
</organism>
<evidence type="ECO:0008006" key="3">
    <source>
        <dbReference type="Google" id="ProtNLM"/>
    </source>
</evidence>
<reference evidence="1 2" key="1">
    <citation type="submission" date="2018-01" db="EMBL/GenBank/DDBJ databases">
        <title>Metagenomic assembled genomes from two thermal pools in the Uzon Caldera, Kamchatka, Russia.</title>
        <authorList>
            <person name="Wilkins L."/>
            <person name="Ettinger C."/>
        </authorList>
    </citation>
    <scope>NUCLEOTIDE SEQUENCE [LARGE SCALE GENOMIC DNA]</scope>
    <source>
        <strain evidence="1">ZAV-07</strain>
    </source>
</reference>
<dbReference type="RefSeq" id="WP_424586757.1">
    <property type="nucleotide sequence ID" value="NZ_JBNATC010000008.1"/>
</dbReference>
<dbReference type="SUPFAM" id="SSF81301">
    <property type="entry name" value="Nucleotidyltransferase"/>
    <property type="match status" value="1"/>
</dbReference>
<gene>
    <name evidence="1" type="ORF">C0189_01200</name>
</gene>
<dbReference type="EMBL" id="PNIL01000019">
    <property type="protein sequence ID" value="PMP68435.1"/>
    <property type="molecule type" value="Genomic_DNA"/>
</dbReference>
<dbReference type="Proteomes" id="UP000237040">
    <property type="component" value="Unassembled WGS sequence"/>
</dbReference>
<accession>A0A2J6WFG0</accession>
<evidence type="ECO:0000313" key="2">
    <source>
        <dbReference type="Proteomes" id="UP000237040"/>
    </source>
</evidence>
<dbReference type="AlphaFoldDB" id="A0A2J6WFG0"/>
<proteinExistence type="predicted"/>
<dbReference type="InterPro" id="IPR043519">
    <property type="entry name" value="NT_sf"/>
</dbReference>